<proteinExistence type="predicted"/>
<dbReference type="Proteomes" id="UP001597073">
    <property type="component" value="Unassembled WGS sequence"/>
</dbReference>
<dbReference type="InterPro" id="IPR051199">
    <property type="entry name" value="LPS_LOS_Heptosyltrfase"/>
</dbReference>
<accession>A0ABW2ZBW5</accession>
<dbReference type="Gene3D" id="3.40.50.2000">
    <property type="entry name" value="Glycogen Phosphorylase B"/>
    <property type="match status" value="2"/>
</dbReference>
<evidence type="ECO:0000313" key="3">
    <source>
        <dbReference type="EMBL" id="MFD0763437.1"/>
    </source>
</evidence>
<dbReference type="InterPro" id="IPR002201">
    <property type="entry name" value="Glyco_trans_9"/>
</dbReference>
<reference evidence="4" key="1">
    <citation type="journal article" date="2019" name="Int. J. Syst. Evol. Microbiol.">
        <title>The Global Catalogue of Microorganisms (GCM) 10K type strain sequencing project: providing services to taxonomists for standard genome sequencing and annotation.</title>
        <authorList>
            <consortium name="The Broad Institute Genomics Platform"/>
            <consortium name="The Broad Institute Genome Sequencing Center for Infectious Disease"/>
            <person name="Wu L."/>
            <person name="Ma J."/>
        </authorList>
    </citation>
    <scope>NUCLEOTIDE SEQUENCE [LARGE SCALE GENOMIC DNA]</scope>
    <source>
        <strain evidence="4">CCUG 60742</strain>
    </source>
</reference>
<sequence length="377" mass="43180">MQIQNRNLFRLTRLVLLTLPKILRFFAKFRKPAKRLLLIKADAIGDYILFRNFIETTKLSEKYSDYKIDLLGNQLWQDVALQYDGRYLHESYFIRPGSYYEAPLKTLKLGWQLFTNNYEVVLQPTYTRVFITDGLAALTAAKYIIGYQSDNEGITPRYKNKTDKFYTQLLPLPNGVYFEFHRNRYFFETVLDSALTVKQPSISIPNNSRKGIAILPGAGAFKRGWEKEKFLELIIRLRSQTAQPIYVIGGPGEVENGNYLLQNLPSGSVDNRINKTSLPQLIELIGSSILLISNETGATHIAAATQTPSVCILGGGHFERFAPYPDDVTHKPVCIYEKMPCYYCNWLCIYKTNEQQAHPCISAVNIDEVWQAVSRFL</sequence>
<protein>
    <submittedName>
        <fullName evidence="3">Glycosyltransferase family 9 protein</fullName>
    </submittedName>
</protein>
<evidence type="ECO:0000256" key="1">
    <source>
        <dbReference type="ARBA" id="ARBA00022676"/>
    </source>
</evidence>
<keyword evidence="4" id="KW-1185">Reference proteome</keyword>
<organism evidence="3 4">
    <name type="scientific">Mucilaginibacter lutimaris</name>
    <dbReference type="NCBI Taxonomy" id="931629"/>
    <lineage>
        <taxon>Bacteria</taxon>
        <taxon>Pseudomonadati</taxon>
        <taxon>Bacteroidota</taxon>
        <taxon>Sphingobacteriia</taxon>
        <taxon>Sphingobacteriales</taxon>
        <taxon>Sphingobacteriaceae</taxon>
        <taxon>Mucilaginibacter</taxon>
    </lineage>
</organism>
<dbReference type="CDD" id="cd03789">
    <property type="entry name" value="GT9_LPS_heptosyltransferase"/>
    <property type="match status" value="1"/>
</dbReference>
<evidence type="ECO:0000256" key="2">
    <source>
        <dbReference type="ARBA" id="ARBA00022679"/>
    </source>
</evidence>
<gene>
    <name evidence="3" type="ORF">ACFQZI_01140</name>
</gene>
<dbReference type="Pfam" id="PF01075">
    <property type="entry name" value="Glyco_transf_9"/>
    <property type="match status" value="1"/>
</dbReference>
<comment type="caution">
    <text evidence="3">The sequence shown here is derived from an EMBL/GenBank/DDBJ whole genome shotgun (WGS) entry which is preliminary data.</text>
</comment>
<dbReference type="RefSeq" id="WP_377137521.1">
    <property type="nucleotide sequence ID" value="NZ_JBHTIA010000003.1"/>
</dbReference>
<keyword evidence="1" id="KW-0328">Glycosyltransferase</keyword>
<dbReference type="EMBL" id="JBHTIA010000003">
    <property type="protein sequence ID" value="MFD0763437.1"/>
    <property type="molecule type" value="Genomic_DNA"/>
</dbReference>
<name>A0ABW2ZBW5_9SPHI</name>
<dbReference type="PANTHER" id="PTHR30160">
    <property type="entry name" value="TETRAACYLDISACCHARIDE 4'-KINASE-RELATED"/>
    <property type="match status" value="1"/>
</dbReference>
<keyword evidence="2" id="KW-0808">Transferase</keyword>
<dbReference type="SUPFAM" id="SSF53756">
    <property type="entry name" value="UDP-Glycosyltransferase/glycogen phosphorylase"/>
    <property type="match status" value="1"/>
</dbReference>
<evidence type="ECO:0000313" key="4">
    <source>
        <dbReference type="Proteomes" id="UP001597073"/>
    </source>
</evidence>